<sequence>MKTMGFAAAMLIAGTSAAAGERSDAASVVRAMFDAFNRHDAAAMVAAYAPHAELLSPDFCAPRRGREDVRRTYQALFDEAPDIVDTVDEMVVQGDRVAVLFHSRGTAGGQPFDVPIAAFITVSDGLIVRDRSVFQPSPGACLP</sequence>
<dbReference type="EMBL" id="JAAQQR010000007">
    <property type="protein sequence ID" value="NID06166.1"/>
    <property type="molecule type" value="Genomic_DNA"/>
</dbReference>
<dbReference type="SUPFAM" id="SSF54427">
    <property type="entry name" value="NTF2-like"/>
    <property type="match status" value="1"/>
</dbReference>
<gene>
    <name evidence="3" type="ORF">HBF26_14830</name>
</gene>
<protein>
    <submittedName>
        <fullName evidence="3">Nuclear transport factor 2 family protein</fullName>
    </submittedName>
</protein>
<proteinExistence type="predicted"/>
<dbReference type="InterPro" id="IPR037401">
    <property type="entry name" value="SnoaL-like"/>
</dbReference>
<keyword evidence="4" id="KW-1185">Reference proteome</keyword>
<dbReference type="RefSeq" id="WP_167128119.1">
    <property type="nucleotide sequence ID" value="NZ_JAAQQR010000007.1"/>
</dbReference>
<dbReference type="Proteomes" id="UP001429601">
    <property type="component" value="Unassembled WGS sequence"/>
</dbReference>
<organism evidence="3 4">
    <name type="scientific">Luteibacter jiangsuensis</name>
    <dbReference type="NCBI Taxonomy" id="637577"/>
    <lineage>
        <taxon>Bacteria</taxon>
        <taxon>Pseudomonadati</taxon>
        <taxon>Pseudomonadota</taxon>
        <taxon>Gammaproteobacteria</taxon>
        <taxon>Lysobacterales</taxon>
        <taxon>Rhodanobacteraceae</taxon>
        <taxon>Luteibacter</taxon>
    </lineage>
</organism>
<feature type="signal peptide" evidence="1">
    <location>
        <begin position="1"/>
        <end position="18"/>
    </location>
</feature>
<dbReference type="Pfam" id="PF12680">
    <property type="entry name" value="SnoaL_2"/>
    <property type="match status" value="1"/>
</dbReference>
<accession>A0ABX0Q8U6</accession>
<dbReference type="InterPro" id="IPR032710">
    <property type="entry name" value="NTF2-like_dom_sf"/>
</dbReference>
<feature type="domain" description="SnoaL-like" evidence="2">
    <location>
        <begin position="29"/>
        <end position="129"/>
    </location>
</feature>
<dbReference type="Gene3D" id="3.10.450.50">
    <property type="match status" value="1"/>
</dbReference>
<evidence type="ECO:0000256" key="1">
    <source>
        <dbReference type="SAM" id="SignalP"/>
    </source>
</evidence>
<name>A0ABX0Q8U6_9GAMM</name>
<reference evidence="3 4" key="1">
    <citation type="journal article" date="2011" name="Curr. Microbiol.">
        <title>Luteibacter jiangsuensis sp. nov.: a methamidophos-degrading bacterium isolated from a methamidophos-manufacturing factory.</title>
        <authorList>
            <person name="Wang L."/>
            <person name="Wang G.L."/>
            <person name="Li S.P."/>
            <person name="Jiang J.D."/>
        </authorList>
    </citation>
    <scope>NUCLEOTIDE SEQUENCE [LARGE SCALE GENOMIC DNA]</scope>
    <source>
        <strain evidence="3 4">CGMCC 1.10133</strain>
    </source>
</reference>
<comment type="caution">
    <text evidence="3">The sequence shown here is derived from an EMBL/GenBank/DDBJ whole genome shotgun (WGS) entry which is preliminary data.</text>
</comment>
<evidence type="ECO:0000313" key="4">
    <source>
        <dbReference type="Proteomes" id="UP001429601"/>
    </source>
</evidence>
<keyword evidence="1" id="KW-0732">Signal</keyword>
<feature type="chain" id="PRO_5046600015" evidence="1">
    <location>
        <begin position="19"/>
        <end position="143"/>
    </location>
</feature>
<evidence type="ECO:0000313" key="3">
    <source>
        <dbReference type="EMBL" id="NID06166.1"/>
    </source>
</evidence>
<evidence type="ECO:0000259" key="2">
    <source>
        <dbReference type="Pfam" id="PF12680"/>
    </source>
</evidence>